<evidence type="ECO:0008006" key="3">
    <source>
        <dbReference type="Google" id="ProtNLM"/>
    </source>
</evidence>
<dbReference type="EMBL" id="OENE01000018">
    <property type="protein sequence ID" value="SOU88940.1"/>
    <property type="molecule type" value="Genomic_DNA"/>
</dbReference>
<evidence type="ECO:0000313" key="1">
    <source>
        <dbReference type="EMBL" id="SOU88940.1"/>
    </source>
</evidence>
<evidence type="ECO:0000313" key="2">
    <source>
        <dbReference type="Proteomes" id="UP000490060"/>
    </source>
</evidence>
<gene>
    <name evidence="1" type="ORF">TNO010_250002</name>
</gene>
<reference evidence="1 2" key="1">
    <citation type="submission" date="2017-11" db="EMBL/GenBank/DDBJ databases">
        <authorList>
            <person name="Duchaud E."/>
        </authorList>
    </citation>
    <scope>NUCLEOTIDE SEQUENCE [LARGE SCALE GENOMIC DNA]</scope>
    <source>
        <strain evidence="1 2">TNO010</strain>
    </source>
</reference>
<dbReference type="RefSeq" id="WP_172505416.1">
    <property type="nucleotide sequence ID" value="NZ_OENE01000018.1"/>
</dbReference>
<sequence length="189" mass="22495">MRNQFKILLAVFVIIISSCSGIEEKPDEEILLYYNNGEKFCEGLHRVYKKRNSERKNRKGIWKFYHLNGKPEAIYEYDKFGDLKSYKNYDDKGNLLISQINLETTITSLKFYKDGNIKYESITKIETEQYEDEEYETYYETIKEYYINGQLKSQKETIDDELQGKASQWDINGDLVIEFEYDDGLINLK</sequence>
<protein>
    <recommendedName>
        <fullName evidence="3">Lipoprotein</fullName>
    </recommendedName>
</protein>
<accession>A0A2I2MA55</accession>
<dbReference type="AlphaFoldDB" id="A0A2I2MA55"/>
<name>A0A2I2MA55_9FLAO</name>
<dbReference type="PROSITE" id="PS51257">
    <property type="entry name" value="PROKAR_LIPOPROTEIN"/>
    <property type="match status" value="1"/>
</dbReference>
<proteinExistence type="predicted"/>
<organism evidence="1 2">
    <name type="scientific">Tenacibaculum finnmarkense genomovar ulcerans</name>
    <dbReference type="NCBI Taxonomy" id="2781388"/>
    <lineage>
        <taxon>Bacteria</taxon>
        <taxon>Pseudomonadati</taxon>
        <taxon>Bacteroidota</taxon>
        <taxon>Flavobacteriia</taxon>
        <taxon>Flavobacteriales</taxon>
        <taxon>Flavobacteriaceae</taxon>
        <taxon>Tenacibaculum</taxon>
        <taxon>Tenacibaculum finnmarkense</taxon>
    </lineage>
</organism>
<dbReference type="Gene3D" id="3.90.930.1">
    <property type="match status" value="1"/>
</dbReference>
<dbReference type="Proteomes" id="UP000490060">
    <property type="component" value="Unassembled WGS sequence"/>
</dbReference>